<gene>
    <name evidence="1" type="ORF">EZS28_012270</name>
</gene>
<proteinExistence type="predicted"/>
<organism evidence="1 2">
    <name type="scientific">Streblomastix strix</name>
    <dbReference type="NCBI Taxonomy" id="222440"/>
    <lineage>
        <taxon>Eukaryota</taxon>
        <taxon>Metamonada</taxon>
        <taxon>Preaxostyla</taxon>
        <taxon>Oxymonadida</taxon>
        <taxon>Streblomastigidae</taxon>
        <taxon>Streblomastix</taxon>
    </lineage>
</organism>
<comment type="caution">
    <text evidence="1">The sequence shown here is derived from an EMBL/GenBank/DDBJ whole genome shotgun (WGS) entry which is preliminary data.</text>
</comment>
<sequence length="167" mass="19046">MIIYAFKLVTPDVYNQQTKAWCESAIKFSISSSSLQDYLIYPGRKDITPVYGCEDRAITHPFCLCTQHTAGNLLFVRNAAILGSCRSLIELGTIRQGGQVTQSEKLLPWFVMRQCLCIVYCCVCQYGCANTEDVSMPILEYSIRRVSIRLYLVIYLRFYLQLIGDVL</sequence>
<dbReference type="AlphaFoldDB" id="A0A5J4WC19"/>
<reference evidence="1 2" key="1">
    <citation type="submission" date="2019-03" db="EMBL/GenBank/DDBJ databases">
        <title>Single cell metagenomics reveals metabolic interactions within the superorganism composed of flagellate Streblomastix strix and complex community of Bacteroidetes bacteria on its surface.</title>
        <authorList>
            <person name="Treitli S.C."/>
            <person name="Kolisko M."/>
            <person name="Husnik F."/>
            <person name="Keeling P."/>
            <person name="Hampl V."/>
        </authorList>
    </citation>
    <scope>NUCLEOTIDE SEQUENCE [LARGE SCALE GENOMIC DNA]</scope>
    <source>
        <strain evidence="1">ST1C</strain>
    </source>
</reference>
<evidence type="ECO:0000313" key="1">
    <source>
        <dbReference type="EMBL" id="KAA6392203.1"/>
    </source>
</evidence>
<protein>
    <submittedName>
        <fullName evidence="1">Uncharacterized protein</fullName>
    </submittedName>
</protein>
<dbReference type="Proteomes" id="UP000324800">
    <property type="component" value="Unassembled WGS sequence"/>
</dbReference>
<accession>A0A5J4WC19</accession>
<evidence type="ECO:0000313" key="2">
    <source>
        <dbReference type="Proteomes" id="UP000324800"/>
    </source>
</evidence>
<name>A0A5J4WC19_9EUKA</name>
<dbReference type="EMBL" id="SNRW01002623">
    <property type="protein sequence ID" value="KAA6392203.1"/>
    <property type="molecule type" value="Genomic_DNA"/>
</dbReference>